<evidence type="ECO:0000313" key="2">
    <source>
        <dbReference type="EMBL" id="MBO1322982.1"/>
    </source>
</evidence>
<protein>
    <submittedName>
        <fullName evidence="2">Type III secretion system inner rod subunit SctI</fullName>
    </submittedName>
</protein>
<dbReference type="AlphaFoldDB" id="A0A8J7U6P4"/>
<dbReference type="EMBL" id="JAFREP010000046">
    <property type="protein sequence ID" value="MBO1322982.1"/>
    <property type="molecule type" value="Genomic_DNA"/>
</dbReference>
<name>A0A8J7U6P4_9BACT</name>
<dbReference type="Pfam" id="PF17001">
    <property type="entry name" value="T3SS_basalb_I"/>
    <property type="match status" value="1"/>
</dbReference>
<keyword evidence="3" id="KW-1185">Reference proteome</keyword>
<dbReference type="InterPro" id="IPR012670">
    <property type="entry name" value="T3SS_YscI/HrpB"/>
</dbReference>
<feature type="region of interest" description="Disordered" evidence="1">
    <location>
        <begin position="1"/>
        <end position="22"/>
    </location>
</feature>
<dbReference type="NCBIfam" id="TIGR02497">
    <property type="entry name" value="yscI_hrpB_dom"/>
    <property type="match status" value="1"/>
</dbReference>
<accession>A0A8J7U6P4</accession>
<dbReference type="GO" id="GO:0030254">
    <property type="term" value="P:protein secretion by the type III secretion system"/>
    <property type="evidence" value="ECO:0007669"/>
    <property type="project" value="InterPro"/>
</dbReference>
<reference evidence="2" key="1">
    <citation type="submission" date="2021-03" db="EMBL/GenBank/DDBJ databases">
        <authorList>
            <person name="Wang G."/>
        </authorList>
    </citation>
    <scope>NUCLEOTIDE SEQUENCE</scope>
    <source>
        <strain evidence="2">KCTC 12899</strain>
    </source>
</reference>
<organism evidence="2 3">
    <name type="scientific">Acanthopleuribacter pedis</name>
    <dbReference type="NCBI Taxonomy" id="442870"/>
    <lineage>
        <taxon>Bacteria</taxon>
        <taxon>Pseudomonadati</taxon>
        <taxon>Acidobacteriota</taxon>
        <taxon>Holophagae</taxon>
        <taxon>Acanthopleuribacterales</taxon>
        <taxon>Acanthopleuribacteraceae</taxon>
        <taxon>Acanthopleuribacter</taxon>
    </lineage>
</organism>
<proteinExistence type="predicted"/>
<sequence>MIDPSTVMFPANTPGATPGAAETAPTGQLMRFEEAMAAGKVPAGTEAGPGDWVIAPTESVQSVDGPVNLGDRILNGVERIHEDHAARRERVQEMVSATQNADFNFSRAMDLQMEVMQMNLVQDVTTKTADKGSQGVQTLFRNQ</sequence>
<feature type="compositionally biased region" description="Low complexity" evidence="1">
    <location>
        <begin position="10"/>
        <end position="22"/>
    </location>
</feature>
<dbReference type="Proteomes" id="UP000664417">
    <property type="component" value="Unassembled WGS sequence"/>
</dbReference>
<evidence type="ECO:0000313" key="3">
    <source>
        <dbReference type="Proteomes" id="UP000664417"/>
    </source>
</evidence>
<dbReference type="RefSeq" id="WP_207862954.1">
    <property type="nucleotide sequence ID" value="NZ_JAFREP010000046.1"/>
</dbReference>
<gene>
    <name evidence="2" type="primary">sctI</name>
    <name evidence="2" type="ORF">J3U88_31240</name>
</gene>
<evidence type="ECO:0000256" key="1">
    <source>
        <dbReference type="SAM" id="MobiDB-lite"/>
    </source>
</evidence>
<comment type="caution">
    <text evidence="2">The sequence shown here is derived from an EMBL/GenBank/DDBJ whole genome shotgun (WGS) entry which is preliminary data.</text>
</comment>